<comment type="caution">
    <text evidence="2">The sequence shown here is derived from an EMBL/GenBank/DDBJ whole genome shotgun (WGS) entry which is preliminary data.</text>
</comment>
<gene>
    <name evidence="2" type="ORF">O3P69_016252</name>
</gene>
<feature type="non-terminal residue" evidence="2">
    <location>
        <position position="100"/>
    </location>
</feature>
<reference evidence="2 3" key="1">
    <citation type="submission" date="2023-03" db="EMBL/GenBank/DDBJ databases">
        <title>High-quality genome of Scylla paramamosain provides insights in environmental adaptation.</title>
        <authorList>
            <person name="Zhang L."/>
        </authorList>
    </citation>
    <scope>NUCLEOTIDE SEQUENCE [LARGE SCALE GENOMIC DNA]</scope>
    <source>
        <strain evidence="2">LZ_2023a</strain>
        <tissue evidence="2">Muscle</tissue>
    </source>
</reference>
<evidence type="ECO:0000256" key="1">
    <source>
        <dbReference type="SAM" id="MobiDB-lite"/>
    </source>
</evidence>
<evidence type="ECO:0000313" key="2">
    <source>
        <dbReference type="EMBL" id="KAK8371737.1"/>
    </source>
</evidence>
<evidence type="ECO:0000313" key="3">
    <source>
        <dbReference type="Proteomes" id="UP001487740"/>
    </source>
</evidence>
<keyword evidence="3" id="KW-1185">Reference proteome</keyword>
<dbReference type="AlphaFoldDB" id="A0AAW0SBT0"/>
<organism evidence="2 3">
    <name type="scientific">Scylla paramamosain</name>
    <name type="common">Mud crab</name>
    <dbReference type="NCBI Taxonomy" id="85552"/>
    <lineage>
        <taxon>Eukaryota</taxon>
        <taxon>Metazoa</taxon>
        <taxon>Ecdysozoa</taxon>
        <taxon>Arthropoda</taxon>
        <taxon>Crustacea</taxon>
        <taxon>Multicrustacea</taxon>
        <taxon>Malacostraca</taxon>
        <taxon>Eumalacostraca</taxon>
        <taxon>Eucarida</taxon>
        <taxon>Decapoda</taxon>
        <taxon>Pleocyemata</taxon>
        <taxon>Brachyura</taxon>
        <taxon>Eubrachyura</taxon>
        <taxon>Portunoidea</taxon>
        <taxon>Portunidae</taxon>
        <taxon>Portuninae</taxon>
        <taxon>Scylla</taxon>
    </lineage>
</organism>
<dbReference type="Proteomes" id="UP001487740">
    <property type="component" value="Unassembled WGS sequence"/>
</dbReference>
<feature type="region of interest" description="Disordered" evidence="1">
    <location>
        <begin position="1"/>
        <end position="28"/>
    </location>
</feature>
<name>A0AAW0SBT0_SCYPA</name>
<accession>A0AAW0SBT0</accession>
<sequence length="100" mass="10782">DGRHGQHPSLARCPTATAPQRTDATAPHRTDAIATAAHLCSRCLPCTAISGMLSYSLMKIWVTQTSSSHTIHLTSGSKPSYIPSYRVPHSCRVLLDEAVQ</sequence>
<protein>
    <submittedName>
        <fullName evidence="2">Uncharacterized protein</fullName>
    </submittedName>
</protein>
<proteinExistence type="predicted"/>
<dbReference type="EMBL" id="JARAKH010006414">
    <property type="protein sequence ID" value="KAK8371737.1"/>
    <property type="molecule type" value="Genomic_DNA"/>
</dbReference>
<feature type="non-terminal residue" evidence="2">
    <location>
        <position position="1"/>
    </location>
</feature>